<organism evidence="1 2">
    <name type="scientific">Daphnia magna</name>
    <dbReference type="NCBI Taxonomy" id="35525"/>
    <lineage>
        <taxon>Eukaryota</taxon>
        <taxon>Metazoa</taxon>
        <taxon>Ecdysozoa</taxon>
        <taxon>Arthropoda</taxon>
        <taxon>Crustacea</taxon>
        <taxon>Branchiopoda</taxon>
        <taxon>Diplostraca</taxon>
        <taxon>Cladocera</taxon>
        <taxon>Anomopoda</taxon>
        <taxon>Daphniidae</taxon>
        <taxon>Daphnia</taxon>
    </lineage>
</organism>
<evidence type="ECO:0000313" key="1">
    <source>
        <dbReference type="EMBL" id="KZS15306.1"/>
    </source>
</evidence>
<gene>
    <name evidence="1" type="ORF">APZ42_019159</name>
</gene>
<accession>A0A162CP84</accession>
<proteinExistence type="predicted"/>
<protein>
    <submittedName>
        <fullName evidence="1">Uncharacterized protein</fullName>
    </submittedName>
</protein>
<reference evidence="1 2" key="1">
    <citation type="submission" date="2016-03" db="EMBL/GenBank/DDBJ databases">
        <title>EvidentialGene: Evidence-directed Construction of Genes on Genomes.</title>
        <authorList>
            <person name="Gilbert D.G."/>
            <person name="Choi J.-H."/>
            <person name="Mockaitis K."/>
            <person name="Colbourne J."/>
            <person name="Pfrender M."/>
        </authorList>
    </citation>
    <scope>NUCLEOTIDE SEQUENCE [LARGE SCALE GENOMIC DNA]</scope>
    <source>
        <strain evidence="1 2">Xinb3</strain>
        <tissue evidence="1">Complete organism</tissue>
    </source>
</reference>
<comment type="caution">
    <text evidence="1">The sequence shown here is derived from an EMBL/GenBank/DDBJ whole genome shotgun (WGS) entry which is preliminary data.</text>
</comment>
<dbReference type="EMBL" id="LRGB01000903">
    <property type="protein sequence ID" value="KZS15306.1"/>
    <property type="molecule type" value="Genomic_DNA"/>
</dbReference>
<dbReference type="Proteomes" id="UP000076858">
    <property type="component" value="Unassembled WGS sequence"/>
</dbReference>
<keyword evidence="2" id="KW-1185">Reference proteome</keyword>
<evidence type="ECO:0000313" key="2">
    <source>
        <dbReference type="Proteomes" id="UP000076858"/>
    </source>
</evidence>
<dbReference type="AlphaFoldDB" id="A0A162CP84"/>
<name>A0A162CP84_9CRUS</name>
<sequence>MCHLVNFGVIINVGLHDGSQNKWKPFQKSFLYALFQNCVHYLQILSTRRIMQIV</sequence>